<accession>A0A0G0KI92</accession>
<evidence type="ECO:0000259" key="2">
    <source>
        <dbReference type="Pfam" id="PF00534"/>
    </source>
</evidence>
<keyword evidence="1 3" id="KW-0808">Transferase</keyword>
<evidence type="ECO:0000313" key="3">
    <source>
        <dbReference type="EMBL" id="KKQ75230.1"/>
    </source>
</evidence>
<dbReference type="PANTHER" id="PTHR46401:SF2">
    <property type="entry name" value="GLYCOSYLTRANSFERASE WBBK-RELATED"/>
    <property type="match status" value="1"/>
</dbReference>
<feature type="non-terminal residue" evidence="3">
    <location>
        <position position="1"/>
    </location>
</feature>
<evidence type="ECO:0000256" key="1">
    <source>
        <dbReference type="ARBA" id="ARBA00022679"/>
    </source>
</evidence>
<organism evidence="3 4">
    <name type="scientific">Candidatus Woesebacteria bacterium GW2011_GWB1_38_5</name>
    <dbReference type="NCBI Taxonomy" id="1618568"/>
    <lineage>
        <taxon>Bacteria</taxon>
        <taxon>Candidatus Woeseibacteriota</taxon>
    </lineage>
</organism>
<dbReference type="GO" id="GO:0016757">
    <property type="term" value="F:glycosyltransferase activity"/>
    <property type="evidence" value="ECO:0007669"/>
    <property type="project" value="InterPro"/>
</dbReference>
<comment type="caution">
    <text evidence="3">The sequence shown here is derived from an EMBL/GenBank/DDBJ whole genome shotgun (WGS) entry which is preliminary data.</text>
</comment>
<dbReference type="EMBL" id="LBUY01000007">
    <property type="protein sequence ID" value="KKQ75230.1"/>
    <property type="molecule type" value="Genomic_DNA"/>
</dbReference>
<dbReference type="SUPFAM" id="SSF53756">
    <property type="entry name" value="UDP-Glycosyltransferase/glycogen phosphorylase"/>
    <property type="match status" value="1"/>
</dbReference>
<sequence>RSWFLVQPSSFEGWGMTVTESNAAGTPVIASNTAGLRDSVLDGQTGILVKTKSVKELARSMIALTEMDGFRERISRNAYDWSRKYSWNVSARLFINILNRESVSPALVEEGSASSVAYLEE</sequence>
<dbReference type="AlphaFoldDB" id="A0A0G0KI92"/>
<dbReference type="Proteomes" id="UP000034738">
    <property type="component" value="Unassembled WGS sequence"/>
</dbReference>
<dbReference type="InterPro" id="IPR001296">
    <property type="entry name" value="Glyco_trans_1"/>
</dbReference>
<name>A0A0G0KI92_9BACT</name>
<dbReference type="Gene3D" id="3.40.50.2000">
    <property type="entry name" value="Glycogen Phosphorylase B"/>
    <property type="match status" value="1"/>
</dbReference>
<reference evidence="3 4" key="1">
    <citation type="journal article" date="2015" name="Nature">
        <title>rRNA introns, odd ribosomes, and small enigmatic genomes across a large radiation of phyla.</title>
        <authorList>
            <person name="Brown C.T."/>
            <person name="Hug L.A."/>
            <person name="Thomas B.C."/>
            <person name="Sharon I."/>
            <person name="Castelle C.J."/>
            <person name="Singh A."/>
            <person name="Wilkins M.J."/>
            <person name="Williams K.H."/>
            <person name="Banfield J.F."/>
        </authorList>
    </citation>
    <scope>NUCLEOTIDE SEQUENCE [LARGE SCALE GENOMIC DNA]</scope>
</reference>
<dbReference type="CDD" id="cd03801">
    <property type="entry name" value="GT4_PimA-like"/>
    <property type="match status" value="1"/>
</dbReference>
<protein>
    <submittedName>
        <fullName evidence="3">Glycosyl transferase, group 1</fullName>
    </submittedName>
</protein>
<dbReference type="Pfam" id="PF00534">
    <property type="entry name" value="Glycos_transf_1"/>
    <property type="match status" value="1"/>
</dbReference>
<gene>
    <name evidence="3" type="ORF">US95_C0007G0001</name>
</gene>
<evidence type="ECO:0000313" key="4">
    <source>
        <dbReference type="Proteomes" id="UP000034738"/>
    </source>
</evidence>
<dbReference type="PANTHER" id="PTHR46401">
    <property type="entry name" value="GLYCOSYLTRANSFERASE WBBK-RELATED"/>
    <property type="match status" value="1"/>
</dbReference>
<feature type="domain" description="Glycosyl transferase family 1" evidence="2">
    <location>
        <begin position="2"/>
        <end position="81"/>
    </location>
</feature>
<proteinExistence type="predicted"/>